<dbReference type="Pfam" id="PF00069">
    <property type="entry name" value="Pkinase"/>
    <property type="match status" value="2"/>
</dbReference>
<dbReference type="PROSITE" id="PS00107">
    <property type="entry name" value="PROTEIN_KINASE_ATP"/>
    <property type="match status" value="1"/>
</dbReference>
<feature type="domain" description="AGC-kinase C-terminal" evidence="9">
    <location>
        <begin position="382"/>
        <end position="439"/>
    </location>
</feature>
<dbReference type="GO" id="GO:0005952">
    <property type="term" value="C:cAMP-dependent protein kinase complex"/>
    <property type="evidence" value="ECO:0007669"/>
    <property type="project" value="TreeGrafter"/>
</dbReference>
<keyword evidence="2" id="KW-0808">Transferase</keyword>
<sequence length="439" mass="50346">MPLFKDKAKKLMADMKQVRNRGTCKFVDQTSVEDENFIAHVQQVMGIDSIQKRPDSARSEHQDANNNRSSDKFANLVQKMVNEKRREKSIVTGFKEMSLGSGSGNSAQPEPAYNVTPEDAIIDFNSKWRAGRRFSYGSDGGSSTKSEPGGTVNDFHLLKTIGKGAFGKVLLVQSRISGQFYAMKVLNKKSIVNSDYVEGVLNEKRILECVSYPFLVRLHLHFKDNVNLYMMMEYVGGGDLFFHLRRRITFSEKEALFYGGQITLALEYLHSLNVIFRDLKPENILVNFDGYIKLTDFGLAKRLPSLDWWALGILLYEMVHGKSPFKSESEAVTLEKILNGKVKFGQTTNSFKHLIMNLLKDDVTTRIGTSSVDDIKNHPWFETISWTMLLQKRIEPPFQPRLHHRGDTRFFDKYDDNFKDILYMSDSEQDIYKTAFLDF</sequence>
<dbReference type="PROSITE" id="PS51285">
    <property type="entry name" value="AGC_KINASE_CTER"/>
    <property type="match status" value="1"/>
</dbReference>
<feature type="region of interest" description="Disordered" evidence="7">
    <location>
        <begin position="51"/>
        <end position="73"/>
    </location>
</feature>
<evidence type="ECO:0000256" key="1">
    <source>
        <dbReference type="ARBA" id="ARBA00022527"/>
    </source>
</evidence>
<comment type="caution">
    <text evidence="10">The sequence shown here is derived from an EMBL/GenBank/DDBJ whole genome shotgun (WGS) entry which is preliminary data.</text>
</comment>
<feature type="compositionally biased region" description="Basic and acidic residues" evidence="7">
    <location>
        <begin position="51"/>
        <end position="63"/>
    </location>
</feature>
<dbReference type="InterPro" id="IPR000961">
    <property type="entry name" value="AGC-kinase_C"/>
</dbReference>
<keyword evidence="1" id="KW-0723">Serine/threonine-protein kinase</keyword>
<dbReference type="GO" id="GO:0005634">
    <property type="term" value="C:nucleus"/>
    <property type="evidence" value="ECO:0007669"/>
    <property type="project" value="TreeGrafter"/>
</dbReference>
<keyword evidence="4" id="KW-0418">Kinase</keyword>
<gene>
    <name evidence="10" type="ORF">AFUS01_LOCUS44946</name>
</gene>
<dbReference type="InterPro" id="IPR000719">
    <property type="entry name" value="Prot_kinase_dom"/>
</dbReference>
<dbReference type="AlphaFoldDB" id="A0A8J2LS08"/>
<dbReference type="PROSITE" id="PS50011">
    <property type="entry name" value="PROTEIN_KINASE_DOM"/>
    <property type="match status" value="1"/>
</dbReference>
<evidence type="ECO:0000259" key="8">
    <source>
        <dbReference type="PROSITE" id="PS50011"/>
    </source>
</evidence>
<evidence type="ECO:0008006" key="12">
    <source>
        <dbReference type="Google" id="ProtNLM"/>
    </source>
</evidence>
<feature type="domain" description="Protein kinase" evidence="8">
    <location>
        <begin position="155"/>
        <end position="381"/>
    </location>
</feature>
<evidence type="ECO:0000256" key="5">
    <source>
        <dbReference type="ARBA" id="ARBA00022840"/>
    </source>
</evidence>
<evidence type="ECO:0000256" key="7">
    <source>
        <dbReference type="SAM" id="MobiDB-lite"/>
    </source>
</evidence>
<dbReference type="GO" id="GO:0005829">
    <property type="term" value="C:cytosol"/>
    <property type="evidence" value="ECO:0007669"/>
    <property type="project" value="TreeGrafter"/>
</dbReference>
<dbReference type="Proteomes" id="UP000708208">
    <property type="component" value="Unassembled WGS sequence"/>
</dbReference>
<evidence type="ECO:0000256" key="6">
    <source>
        <dbReference type="PROSITE-ProRule" id="PRU10141"/>
    </source>
</evidence>
<dbReference type="OrthoDB" id="63267at2759"/>
<dbReference type="PANTHER" id="PTHR24353:SF153">
    <property type="entry name" value="CAMP-DEPENDENT PROTEIN KINASE CATALYTIC SUBUNIT 1"/>
    <property type="match status" value="1"/>
</dbReference>
<reference evidence="10" key="1">
    <citation type="submission" date="2021-06" db="EMBL/GenBank/DDBJ databases">
        <authorList>
            <person name="Hodson N. C."/>
            <person name="Mongue J. A."/>
            <person name="Jaron S. K."/>
        </authorList>
    </citation>
    <scope>NUCLEOTIDE SEQUENCE</scope>
</reference>
<evidence type="ECO:0000256" key="2">
    <source>
        <dbReference type="ARBA" id="ARBA00022679"/>
    </source>
</evidence>
<dbReference type="PANTHER" id="PTHR24353">
    <property type="entry name" value="CYCLIC NUCLEOTIDE-DEPENDENT PROTEIN KINASE"/>
    <property type="match status" value="1"/>
</dbReference>
<keyword evidence="3 6" id="KW-0547">Nucleotide-binding</keyword>
<name>A0A8J2LS08_9HEXA</name>
<keyword evidence="11" id="KW-1185">Reference proteome</keyword>
<dbReference type="SMART" id="SM00133">
    <property type="entry name" value="S_TK_X"/>
    <property type="match status" value="1"/>
</dbReference>
<organism evidence="10 11">
    <name type="scientific">Allacma fusca</name>
    <dbReference type="NCBI Taxonomy" id="39272"/>
    <lineage>
        <taxon>Eukaryota</taxon>
        <taxon>Metazoa</taxon>
        <taxon>Ecdysozoa</taxon>
        <taxon>Arthropoda</taxon>
        <taxon>Hexapoda</taxon>
        <taxon>Collembola</taxon>
        <taxon>Symphypleona</taxon>
        <taxon>Sminthuridae</taxon>
        <taxon>Allacma</taxon>
    </lineage>
</organism>
<dbReference type="EMBL" id="CAJVCH010570685">
    <property type="protein sequence ID" value="CAG7835597.1"/>
    <property type="molecule type" value="Genomic_DNA"/>
</dbReference>
<feature type="binding site" evidence="6">
    <location>
        <position position="184"/>
    </location>
    <ligand>
        <name>ATP</name>
        <dbReference type="ChEBI" id="CHEBI:30616"/>
    </ligand>
</feature>
<evidence type="ECO:0000313" key="10">
    <source>
        <dbReference type="EMBL" id="CAG7835597.1"/>
    </source>
</evidence>
<dbReference type="GO" id="GO:0005524">
    <property type="term" value="F:ATP binding"/>
    <property type="evidence" value="ECO:0007669"/>
    <property type="project" value="UniProtKB-UniRule"/>
</dbReference>
<dbReference type="SMART" id="SM00220">
    <property type="entry name" value="S_TKc"/>
    <property type="match status" value="1"/>
</dbReference>
<protein>
    <recommendedName>
        <fullName evidence="12">cAMP-dependent protein kinase</fullName>
    </recommendedName>
</protein>
<keyword evidence="5 6" id="KW-0067">ATP-binding</keyword>
<proteinExistence type="predicted"/>
<accession>A0A8J2LS08</accession>
<evidence type="ECO:0000256" key="4">
    <source>
        <dbReference type="ARBA" id="ARBA00022777"/>
    </source>
</evidence>
<evidence type="ECO:0000313" key="11">
    <source>
        <dbReference type="Proteomes" id="UP000708208"/>
    </source>
</evidence>
<evidence type="ECO:0000256" key="3">
    <source>
        <dbReference type="ARBA" id="ARBA00022741"/>
    </source>
</evidence>
<evidence type="ECO:0000259" key="9">
    <source>
        <dbReference type="PROSITE" id="PS51285"/>
    </source>
</evidence>
<dbReference type="InterPro" id="IPR017441">
    <property type="entry name" value="Protein_kinase_ATP_BS"/>
</dbReference>
<dbReference type="GO" id="GO:0004691">
    <property type="term" value="F:cAMP-dependent protein kinase activity"/>
    <property type="evidence" value="ECO:0007669"/>
    <property type="project" value="TreeGrafter"/>
</dbReference>